<dbReference type="OrthoDB" id="945117at2"/>
<gene>
    <name evidence="1" type="ORF">SAMN04488109_3689</name>
</gene>
<evidence type="ECO:0008006" key="3">
    <source>
        <dbReference type="Google" id="ProtNLM"/>
    </source>
</evidence>
<dbReference type="RefSeq" id="WP_073136742.1">
    <property type="nucleotide sequence ID" value="NZ_FQWQ01000002.1"/>
</dbReference>
<dbReference type="Proteomes" id="UP000184212">
    <property type="component" value="Unassembled WGS sequence"/>
</dbReference>
<reference evidence="1 2" key="1">
    <citation type="submission" date="2016-11" db="EMBL/GenBank/DDBJ databases">
        <authorList>
            <person name="Jaros S."/>
            <person name="Januszkiewicz K."/>
            <person name="Wedrychowicz H."/>
        </authorList>
    </citation>
    <scope>NUCLEOTIDE SEQUENCE [LARGE SCALE GENOMIC DNA]</scope>
    <source>
        <strain evidence="1 2">DSM 24574</strain>
    </source>
</reference>
<sequence>MKTSHTFLTGVFLCFLVTASYGQTEKGTLLLGSTLKFSSSKTKNKTSSATTTTYSTSTYEYKQISISIDPNVSYFVADRLAVGLITPYSYTRTKRGDTNEHSNSYSIGPVVRYYFLLGSRWAIFPEASYSYGWTWSRGPYVDFTDFPYTPPTTHYYSTTETTRIFHGGVGGVYFLNKSVGLEGKVYYQSVRNSFDYEHEVDPAVVHSKLPAVALSFGVQVYFSRKVQ</sequence>
<name>A0A1M5S250_9BACT</name>
<evidence type="ECO:0000313" key="1">
    <source>
        <dbReference type="EMBL" id="SHH32103.1"/>
    </source>
</evidence>
<dbReference type="AlphaFoldDB" id="A0A1M5S250"/>
<dbReference type="Gene3D" id="2.40.160.20">
    <property type="match status" value="1"/>
</dbReference>
<organism evidence="1 2">
    <name type="scientific">Chryseolinea serpens</name>
    <dbReference type="NCBI Taxonomy" id="947013"/>
    <lineage>
        <taxon>Bacteria</taxon>
        <taxon>Pseudomonadati</taxon>
        <taxon>Bacteroidota</taxon>
        <taxon>Cytophagia</taxon>
        <taxon>Cytophagales</taxon>
        <taxon>Fulvivirgaceae</taxon>
        <taxon>Chryseolinea</taxon>
    </lineage>
</organism>
<accession>A0A1M5S250</accession>
<evidence type="ECO:0000313" key="2">
    <source>
        <dbReference type="Proteomes" id="UP000184212"/>
    </source>
</evidence>
<keyword evidence="2" id="KW-1185">Reference proteome</keyword>
<proteinExistence type="predicted"/>
<protein>
    <recommendedName>
        <fullName evidence="3">Outer membrane protein beta-barrel domain-containing protein</fullName>
    </recommendedName>
</protein>
<dbReference type="STRING" id="947013.SAMN04488109_3689"/>
<dbReference type="EMBL" id="FQWQ01000002">
    <property type="protein sequence ID" value="SHH32103.1"/>
    <property type="molecule type" value="Genomic_DNA"/>
</dbReference>